<dbReference type="EMBL" id="LS992241">
    <property type="protein sequence ID" value="SYX82649.1"/>
    <property type="molecule type" value="Genomic_DNA"/>
</dbReference>
<reference evidence="8" key="1">
    <citation type="submission" date="2018-08" db="EMBL/GenBank/DDBJ databases">
        <authorList>
            <person name="Chevrot R."/>
        </authorList>
    </citation>
    <scope>NUCLEOTIDE SEQUENCE [LARGE SCALE GENOMIC DNA]</scope>
</reference>
<dbReference type="InterPro" id="IPR035994">
    <property type="entry name" value="Nucleoside_phosphorylase_sf"/>
</dbReference>
<comment type="pathway">
    <text evidence="1">Amino-acid biosynthesis; L-methionine biosynthesis via salvage pathway; S-methyl-5-thio-alpha-D-ribose 1-phosphate from S-methyl-5'-thioadenosine (hydrolase route): step 1/2.</text>
</comment>
<dbReference type="RefSeq" id="WP_138184940.1">
    <property type="nucleotide sequence ID" value="NZ_LS992241.1"/>
</dbReference>
<dbReference type="GO" id="GO:0008782">
    <property type="term" value="F:adenosylhomocysteine nucleosidase activity"/>
    <property type="evidence" value="ECO:0007669"/>
    <property type="project" value="UniProtKB-EC"/>
</dbReference>
<dbReference type="InterPro" id="IPR000845">
    <property type="entry name" value="Nucleoside_phosphorylase_d"/>
</dbReference>
<dbReference type="InterPro" id="IPR010049">
    <property type="entry name" value="MTA_SAH_Nsdase"/>
</dbReference>
<evidence type="ECO:0000313" key="8">
    <source>
        <dbReference type="Proteomes" id="UP000304148"/>
    </source>
</evidence>
<evidence type="ECO:0000256" key="3">
    <source>
        <dbReference type="ARBA" id="ARBA00022605"/>
    </source>
</evidence>
<dbReference type="SUPFAM" id="SSF53167">
    <property type="entry name" value="Purine and uridine phosphorylases"/>
    <property type="match status" value="1"/>
</dbReference>
<dbReference type="GO" id="GO:0008930">
    <property type="term" value="F:methylthioadenosine nucleosidase activity"/>
    <property type="evidence" value="ECO:0007669"/>
    <property type="project" value="InterPro"/>
</dbReference>
<dbReference type="AlphaFoldDB" id="A0A383R8H8"/>
<keyword evidence="3" id="KW-0028">Amino-acid biosynthesis</keyword>
<dbReference type="Pfam" id="PF01048">
    <property type="entry name" value="PNP_UDP_1"/>
    <property type="match status" value="1"/>
</dbReference>
<dbReference type="PANTHER" id="PTHR46832">
    <property type="entry name" value="5'-METHYLTHIOADENOSINE/S-ADENOSYLHOMOCYSTEINE NUCLEOSIDASE"/>
    <property type="match status" value="1"/>
</dbReference>
<keyword evidence="4 7" id="KW-0378">Hydrolase</keyword>
<protein>
    <recommendedName>
        <fullName evidence="2">adenosylhomocysteine nucleosidase</fullName>
        <ecNumber evidence="2">3.2.2.9</ecNumber>
    </recommendedName>
</protein>
<dbReference type="Gene3D" id="3.40.50.1580">
    <property type="entry name" value="Nucleoside phosphorylase domain"/>
    <property type="match status" value="1"/>
</dbReference>
<dbReference type="NCBIfam" id="TIGR01704">
    <property type="entry name" value="MTA_SAH-Nsdase"/>
    <property type="match status" value="1"/>
</dbReference>
<keyword evidence="5" id="KW-0486">Methionine biosynthesis</keyword>
<dbReference type="GO" id="GO:0019509">
    <property type="term" value="P:L-methionine salvage from methylthioadenosine"/>
    <property type="evidence" value="ECO:0007669"/>
    <property type="project" value="UniProtKB-UniPathway"/>
</dbReference>
<organism evidence="7 8">
    <name type="scientific">Paenibacillus alvei</name>
    <name type="common">Bacillus alvei</name>
    <dbReference type="NCBI Taxonomy" id="44250"/>
    <lineage>
        <taxon>Bacteria</taxon>
        <taxon>Bacillati</taxon>
        <taxon>Bacillota</taxon>
        <taxon>Bacilli</taxon>
        <taxon>Bacillales</taxon>
        <taxon>Paenibacillaceae</taxon>
        <taxon>Paenibacillus</taxon>
    </lineage>
</organism>
<dbReference type="GO" id="GO:0005829">
    <property type="term" value="C:cytosol"/>
    <property type="evidence" value="ECO:0007669"/>
    <property type="project" value="TreeGrafter"/>
</dbReference>
<evidence type="ECO:0000313" key="7">
    <source>
        <dbReference type="EMBL" id="SYX82649.1"/>
    </source>
</evidence>
<evidence type="ECO:0000256" key="4">
    <source>
        <dbReference type="ARBA" id="ARBA00022801"/>
    </source>
</evidence>
<gene>
    <name evidence="7" type="primary">mtnN</name>
    <name evidence="7" type="ORF">PBLR_11071</name>
</gene>
<evidence type="ECO:0000259" key="6">
    <source>
        <dbReference type="Pfam" id="PF01048"/>
    </source>
</evidence>
<dbReference type="NCBIfam" id="NF004079">
    <property type="entry name" value="PRK05584.1"/>
    <property type="match status" value="1"/>
</dbReference>
<accession>A0A383R8H8</accession>
<dbReference type="EC" id="3.2.2.9" evidence="2"/>
<dbReference type="PANTHER" id="PTHR46832:SF1">
    <property type="entry name" value="5'-METHYLTHIOADENOSINE_S-ADENOSYLHOMOCYSTEINE NUCLEOSIDASE"/>
    <property type="match status" value="1"/>
</dbReference>
<evidence type="ECO:0000256" key="1">
    <source>
        <dbReference type="ARBA" id="ARBA00004945"/>
    </source>
</evidence>
<proteinExistence type="predicted"/>
<dbReference type="UniPathway" id="UPA00904">
    <property type="reaction ID" value="UER00871"/>
</dbReference>
<dbReference type="GO" id="GO:0019284">
    <property type="term" value="P:L-methionine salvage from S-adenosylmethionine"/>
    <property type="evidence" value="ECO:0007669"/>
    <property type="project" value="TreeGrafter"/>
</dbReference>
<evidence type="ECO:0000256" key="2">
    <source>
        <dbReference type="ARBA" id="ARBA00011974"/>
    </source>
</evidence>
<dbReference type="CDD" id="cd09008">
    <property type="entry name" value="MTAN"/>
    <property type="match status" value="1"/>
</dbReference>
<keyword evidence="7" id="KW-0326">Glycosidase</keyword>
<feature type="domain" description="Nucleoside phosphorylase" evidence="6">
    <location>
        <begin position="9"/>
        <end position="234"/>
    </location>
</feature>
<sequence length="239" mass="25879">MTNAHEAVIGIIGAMDEEIELLLQAAQPVEQVDVAGLRYYKGSLHSKHIVICKSGVGKVNAAVTTQVLIDRFHVSKVIFTGVAGAVHPELNIGDIVISTSCMHHDMDVTALGFAPGIIPFQETSQFMADTSLIELAERACEQLVPGRYRKGVVLSGDQFVADRDKVRQLHETFAGSACTEMEGAAVAQACFINEIPFVVIRSMSDKADGSAHVNFAEFTVEASHRSHQIVDSMLQELMV</sequence>
<dbReference type="Proteomes" id="UP000304148">
    <property type="component" value="Chromosome"/>
</dbReference>
<dbReference type="GO" id="GO:0009164">
    <property type="term" value="P:nucleoside catabolic process"/>
    <property type="evidence" value="ECO:0007669"/>
    <property type="project" value="InterPro"/>
</dbReference>
<evidence type="ECO:0000256" key="5">
    <source>
        <dbReference type="ARBA" id="ARBA00023167"/>
    </source>
</evidence>
<name>A0A383R8H8_PAEAL</name>